<evidence type="ECO:0000256" key="1">
    <source>
        <dbReference type="SAM" id="MobiDB-lite"/>
    </source>
</evidence>
<feature type="region of interest" description="Disordered" evidence="1">
    <location>
        <begin position="152"/>
        <end position="200"/>
    </location>
</feature>
<name>A0A6J1BN38_9ROSI</name>
<keyword evidence="3" id="KW-1185">Reference proteome</keyword>
<dbReference type="InterPro" id="IPR009060">
    <property type="entry name" value="UBA-like_sf"/>
</dbReference>
<dbReference type="OrthoDB" id="762072at2759"/>
<dbReference type="Pfam" id="PF06972">
    <property type="entry name" value="GIP1_N"/>
    <property type="match status" value="1"/>
</dbReference>
<feature type="region of interest" description="Disordered" evidence="1">
    <location>
        <begin position="355"/>
        <end position="378"/>
    </location>
</feature>
<organism evidence="3 4">
    <name type="scientific">Herrania umbratica</name>
    <dbReference type="NCBI Taxonomy" id="108875"/>
    <lineage>
        <taxon>Eukaryota</taxon>
        <taxon>Viridiplantae</taxon>
        <taxon>Streptophyta</taxon>
        <taxon>Embryophyta</taxon>
        <taxon>Tracheophyta</taxon>
        <taxon>Spermatophyta</taxon>
        <taxon>Magnoliopsida</taxon>
        <taxon>eudicotyledons</taxon>
        <taxon>Gunneridae</taxon>
        <taxon>Pentapetalae</taxon>
        <taxon>rosids</taxon>
        <taxon>malvids</taxon>
        <taxon>Malvales</taxon>
        <taxon>Malvaceae</taxon>
        <taxon>Byttnerioideae</taxon>
        <taxon>Herrania</taxon>
    </lineage>
</organism>
<dbReference type="GeneID" id="110429323"/>
<feature type="compositionally biased region" description="Polar residues" evidence="1">
    <location>
        <begin position="246"/>
        <end position="260"/>
    </location>
</feature>
<feature type="compositionally biased region" description="Polar residues" evidence="1">
    <location>
        <begin position="152"/>
        <end position="194"/>
    </location>
</feature>
<feature type="region of interest" description="Disordered" evidence="1">
    <location>
        <begin position="241"/>
        <end position="260"/>
    </location>
</feature>
<gene>
    <name evidence="4" type="primary">LOC110429323</name>
</gene>
<dbReference type="AlphaFoldDB" id="A0A6J1BN38"/>
<feature type="domain" description="GBF-interacting protein 1 N-terminal" evidence="2">
    <location>
        <begin position="24"/>
        <end position="84"/>
    </location>
</feature>
<feature type="compositionally biased region" description="Gly residues" evidence="1">
    <location>
        <begin position="10"/>
        <end position="23"/>
    </location>
</feature>
<feature type="compositionally biased region" description="Polar residues" evidence="1">
    <location>
        <begin position="91"/>
        <end position="102"/>
    </location>
</feature>
<sequence length="874" mass="93772">MGSDSKSNGSDGGGGGGGGGGGQIPASVKKVVQDLKEVVGNNCTESEIYAVLRDCNMDPNEAVQRLLSQDTFHKVKSRRERRKEMKETQELQNRANNGTSNRGVRGGSEHSFGWGGSIKVGSNELGKLASRKENASVASIPYSASSTICATGQTLNEQPGPQSNSFNADNRRQSIGTGDTIDSSLQPSLGSQPTRAGATLGHVTMADIVRMGRRHSKGSQMPFETSYIPQDAVLPNSAIYQMKPSDANSPSQPGTHQDLQSSDLDMTLESGKKSSQNDFDNEWPVVEPVTASSDIGSTMYSNQSYLYSNRANLSNNYWSDNVLVSERDAARENLSSDHASSAQATSKQIFMNGSEVTPKHDDELSKNKNSSSPDSYRQIHEHQEGIGRDSHISVPNPTSLSDDAIKAVSSAAVNLQQLSLGKEQPAATPTEENPGLVLPNDLQVFSADCSHLSFGTYKSGKSTALSQPQASGSLTKELEGTFTARNGPSSVHLTSRDTVNLDEEQLEFAFDNHRATAAAKSSQAELRKLDIPDAAAHGNDYVSHSSVPGSSFKNIQQLSFAFPFVNAPTARNVSSLPSEVQSYSNSIPSQLLAASIQSLKARDSAAYLASQSTSSRYSASTSSMKNPTIPMSEVLNSGAFSVFDPSLQALHGANLATGPVQKEHLSAHSYSQTAYPAIPQGHTYTPSALQHAYPNGNVFHESVAGMKYNLPQYRSNSMSSLPLSGSYTSGYESLGNSTNIPGSFRHNQSAGPAGSKVGYDDFLRSQYRDGGANFNLLQQNDGSAVWDYVHGSRTTSTIPHSAYYSLQGQNHPLAGYHQGQRHSQLHGFLGYPGVYNSQAGITREQQQQNLGDVILNGSQGPSSKQLPQNWQRRY</sequence>
<feature type="compositionally biased region" description="Basic and acidic residues" evidence="1">
    <location>
        <begin position="357"/>
        <end position="366"/>
    </location>
</feature>
<protein>
    <submittedName>
        <fullName evidence="4">Uncharacterized protein LOC110429323 isoform X1</fullName>
    </submittedName>
</protein>
<feature type="region of interest" description="Disordered" evidence="1">
    <location>
        <begin position="1"/>
        <end position="25"/>
    </location>
</feature>
<evidence type="ECO:0000313" key="4">
    <source>
        <dbReference type="RefSeq" id="XP_021300972.1"/>
    </source>
</evidence>
<dbReference type="PANTHER" id="PTHR46445:SF7">
    <property type="entry name" value="GBF-INTERACTING PROTEIN 1 N-TERMINAL DOMAIN-CONTAINING PROTEIN"/>
    <property type="match status" value="1"/>
</dbReference>
<dbReference type="Proteomes" id="UP000504621">
    <property type="component" value="Unplaced"/>
</dbReference>
<dbReference type="PANTHER" id="PTHR46445">
    <property type="entry name" value="RNA POLYMERASE II DEGRADATION FACTOR-LIKE PROTEIN (DUF1296)"/>
    <property type="match status" value="1"/>
</dbReference>
<evidence type="ECO:0000259" key="2">
    <source>
        <dbReference type="Pfam" id="PF06972"/>
    </source>
</evidence>
<dbReference type="SUPFAM" id="SSF46934">
    <property type="entry name" value="UBA-like"/>
    <property type="match status" value="1"/>
</dbReference>
<feature type="region of interest" description="Disordered" evidence="1">
    <location>
        <begin position="73"/>
        <end position="116"/>
    </location>
</feature>
<proteinExistence type="predicted"/>
<accession>A0A6J1BN38</accession>
<reference evidence="4" key="1">
    <citation type="submission" date="2025-08" db="UniProtKB">
        <authorList>
            <consortium name="RefSeq"/>
        </authorList>
    </citation>
    <scope>IDENTIFICATION</scope>
    <source>
        <tissue evidence="4">Leaf</tissue>
    </source>
</reference>
<evidence type="ECO:0000313" key="3">
    <source>
        <dbReference type="Proteomes" id="UP000504621"/>
    </source>
</evidence>
<dbReference type="InterPro" id="IPR009719">
    <property type="entry name" value="GIP1_N"/>
</dbReference>
<dbReference type="RefSeq" id="XP_021300972.1">
    <property type="nucleotide sequence ID" value="XM_021445297.1"/>
</dbReference>